<keyword evidence="9" id="KW-1185">Reference proteome</keyword>
<gene>
    <name evidence="6 8" type="primary">ruvA</name>
    <name evidence="8" type="ORF">CENDO_06365</name>
</gene>
<feature type="domain" description="Helix-hairpin-helix DNA-binding motif class 1" evidence="7">
    <location>
        <begin position="107"/>
        <end position="126"/>
    </location>
</feature>
<comment type="subunit">
    <text evidence="6">Homotetramer. Forms an RuvA(8)-RuvB(12)-Holliday junction (HJ) complex. HJ DNA is sandwiched between 2 RuvA tetramers; dsDNA enters through RuvA and exits via RuvB. An RuvB hexamer assembles on each DNA strand where it exits the tetramer. Each RuvB hexamer is contacted by two RuvA subunits (via domain III) on 2 adjacent RuvB subunits; this complex drives branch migration. In the full resolvosome a probable DNA-RuvA(4)-RuvB(12)-RuvC(2) complex forms which resolves the HJ.</text>
</comment>
<dbReference type="HAMAP" id="MF_00031">
    <property type="entry name" value="DNA_HJ_migration_RuvA"/>
    <property type="match status" value="1"/>
</dbReference>
<protein>
    <recommendedName>
        <fullName evidence="6">Holliday junction branch migration complex subunit RuvA</fullName>
    </recommendedName>
</protein>
<feature type="region of interest" description="Flexible linker" evidence="6">
    <location>
        <begin position="142"/>
        <end position="154"/>
    </location>
</feature>
<sequence>MIASLRGTVISIGLDHAVIECAGVGYQVKATPSMLGTLIRGEEAFVLTAFVVKEDSQTLYGFTSAEDREMFHVLQSVSGVGAKLALAALSVMGAEELAAAISSGDAKRLQSIPGVGKRVAERLALELKDKVSGFVAAGGQAPAEATPHPVGGPVVEQVIEALIGLGFTDKLARPVVEAIAADNADLDTSAILRASLVQLSRKK</sequence>
<dbReference type="InterPro" id="IPR010994">
    <property type="entry name" value="RuvA_2-like"/>
</dbReference>
<keyword evidence="8" id="KW-0067">ATP-binding</keyword>
<name>A0A4P7QFP7_9CORY</name>
<dbReference type="GO" id="GO:0009379">
    <property type="term" value="C:Holliday junction helicase complex"/>
    <property type="evidence" value="ECO:0007669"/>
    <property type="project" value="InterPro"/>
</dbReference>
<comment type="domain">
    <text evidence="6">Has three domains with a flexible linker between the domains II and III and assumes an 'L' shape. Domain III is highly mobile and contacts RuvB.</text>
</comment>
<comment type="similarity">
    <text evidence="6">Belongs to the RuvA family.</text>
</comment>
<dbReference type="InterPro" id="IPR036267">
    <property type="entry name" value="RuvA_C_sf"/>
</dbReference>
<dbReference type="Gene3D" id="1.10.8.10">
    <property type="entry name" value="DNA helicase RuvA subunit, C-terminal domain"/>
    <property type="match status" value="1"/>
</dbReference>
<keyword evidence="8" id="KW-0547">Nucleotide-binding</keyword>
<accession>A0A4P7QFP7</accession>
<evidence type="ECO:0000256" key="4">
    <source>
        <dbReference type="ARBA" id="ARBA00023172"/>
    </source>
</evidence>
<dbReference type="InterPro" id="IPR003583">
    <property type="entry name" value="Hlx-hairpin-Hlx_DNA-bd_motif"/>
</dbReference>
<dbReference type="KEGG" id="cee:CENDO_06365"/>
<dbReference type="NCBIfam" id="TIGR00084">
    <property type="entry name" value="ruvA"/>
    <property type="match status" value="1"/>
</dbReference>
<dbReference type="RefSeq" id="WP_136141277.1">
    <property type="nucleotide sequence ID" value="NZ_CP039247.1"/>
</dbReference>
<keyword evidence="5 6" id="KW-0234">DNA repair</keyword>
<keyword evidence="2 6" id="KW-0227">DNA damage</keyword>
<dbReference type="Gene3D" id="1.10.150.20">
    <property type="entry name" value="5' to 3' exonuclease, C-terminal subdomain"/>
    <property type="match status" value="1"/>
</dbReference>
<keyword evidence="3 6" id="KW-0238">DNA-binding</keyword>
<dbReference type="SMART" id="SM00278">
    <property type="entry name" value="HhH1"/>
    <property type="match status" value="2"/>
</dbReference>
<dbReference type="GO" id="GO:0005737">
    <property type="term" value="C:cytoplasm"/>
    <property type="evidence" value="ECO:0007669"/>
    <property type="project" value="UniProtKB-SubCell"/>
</dbReference>
<dbReference type="Pfam" id="PF07499">
    <property type="entry name" value="RuvA_C"/>
    <property type="match status" value="1"/>
</dbReference>
<dbReference type="GO" id="GO:0048476">
    <property type="term" value="C:Holliday junction resolvase complex"/>
    <property type="evidence" value="ECO:0007669"/>
    <property type="project" value="UniProtKB-UniRule"/>
</dbReference>
<dbReference type="InterPro" id="IPR012340">
    <property type="entry name" value="NA-bd_OB-fold"/>
</dbReference>
<keyword evidence="4 6" id="KW-0233">DNA recombination</keyword>
<feature type="domain" description="Helix-hairpin-helix DNA-binding motif class 1" evidence="7">
    <location>
        <begin position="72"/>
        <end position="91"/>
    </location>
</feature>
<evidence type="ECO:0000256" key="5">
    <source>
        <dbReference type="ARBA" id="ARBA00023204"/>
    </source>
</evidence>
<dbReference type="OrthoDB" id="5293449at2"/>
<dbReference type="AlphaFoldDB" id="A0A4P7QFP7"/>
<keyword evidence="1 6" id="KW-0963">Cytoplasm</keyword>
<evidence type="ECO:0000256" key="6">
    <source>
        <dbReference type="HAMAP-Rule" id="MF_00031"/>
    </source>
</evidence>
<dbReference type="Pfam" id="PF14520">
    <property type="entry name" value="HHH_5"/>
    <property type="match status" value="1"/>
</dbReference>
<feature type="region of interest" description="Domain III" evidence="6">
    <location>
        <begin position="155"/>
        <end position="203"/>
    </location>
</feature>
<evidence type="ECO:0000259" key="7">
    <source>
        <dbReference type="SMART" id="SM00278"/>
    </source>
</evidence>
<proteinExistence type="inferred from homology"/>
<comment type="subcellular location">
    <subcellularLocation>
        <location evidence="6">Cytoplasm</location>
    </subcellularLocation>
</comment>
<dbReference type="SUPFAM" id="SSF47781">
    <property type="entry name" value="RuvA domain 2-like"/>
    <property type="match status" value="1"/>
</dbReference>
<keyword evidence="8" id="KW-0347">Helicase</keyword>
<dbReference type="GO" id="GO:0009378">
    <property type="term" value="F:four-way junction helicase activity"/>
    <property type="evidence" value="ECO:0007669"/>
    <property type="project" value="InterPro"/>
</dbReference>
<dbReference type="SUPFAM" id="SSF50249">
    <property type="entry name" value="Nucleic acid-binding proteins"/>
    <property type="match status" value="1"/>
</dbReference>
<comment type="function">
    <text evidence="6">The RuvA-RuvB-RuvC complex processes Holliday junction (HJ) DNA during genetic recombination and DNA repair, while the RuvA-RuvB complex plays an important role in the rescue of blocked DNA replication forks via replication fork reversal (RFR). RuvA specifically binds to HJ cruciform DNA, conferring on it an open structure. The RuvB hexamer acts as an ATP-dependent pump, pulling dsDNA into and through the RuvAB complex. HJ branch migration allows RuvC to scan DNA until it finds its consensus sequence, where it cleaves and resolves the cruciform DNA.</text>
</comment>
<dbReference type="Pfam" id="PF01330">
    <property type="entry name" value="RuvA_N"/>
    <property type="match status" value="1"/>
</dbReference>
<dbReference type="GO" id="GO:0016787">
    <property type="term" value="F:hydrolase activity"/>
    <property type="evidence" value="ECO:0007669"/>
    <property type="project" value="UniProtKB-KW"/>
</dbReference>
<evidence type="ECO:0000313" key="8">
    <source>
        <dbReference type="EMBL" id="QCB28552.1"/>
    </source>
</evidence>
<dbReference type="CDD" id="cd14332">
    <property type="entry name" value="UBA_RuvA_C"/>
    <property type="match status" value="1"/>
</dbReference>
<evidence type="ECO:0000256" key="3">
    <source>
        <dbReference type="ARBA" id="ARBA00023125"/>
    </source>
</evidence>
<organism evidence="8 9">
    <name type="scientific">Corynebacterium endometrii</name>
    <dbReference type="NCBI Taxonomy" id="2488819"/>
    <lineage>
        <taxon>Bacteria</taxon>
        <taxon>Bacillati</taxon>
        <taxon>Actinomycetota</taxon>
        <taxon>Actinomycetes</taxon>
        <taxon>Mycobacteriales</taxon>
        <taxon>Corynebacteriaceae</taxon>
        <taxon>Corynebacterium</taxon>
    </lineage>
</organism>
<dbReference type="GO" id="GO:0006281">
    <property type="term" value="P:DNA repair"/>
    <property type="evidence" value="ECO:0007669"/>
    <property type="project" value="UniProtKB-UniRule"/>
</dbReference>
<reference evidence="8 9" key="1">
    <citation type="submission" date="2019-04" db="EMBL/GenBank/DDBJ databases">
        <title>Corynebacterium endometrii sp. nov., isolated from the uterus of a cow with endometritis.</title>
        <authorList>
            <person name="Ballas P."/>
            <person name="Ruckert C."/>
            <person name="Wagener K."/>
            <person name="Drillich M."/>
            <person name="Kaempfer P."/>
            <person name="Busse H.-J."/>
            <person name="Ehling-Schulz M."/>
        </authorList>
    </citation>
    <scope>NUCLEOTIDE SEQUENCE [LARGE SCALE GENOMIC DNA]</scope>
    <source>
        <strain evidence="8 9">LMM-1653</strain>
    </source>
</reference>
<keyword evidence="8" id="KW-0378">Hydrolase</keyword>
<evidence type="ECO:0000256" key="1">
    <source>
        <dbReference type="ARBA" id="ARBA00022490"/>
    </source>
</evidence>
<dbReference type="InterPro" id="IPR000085">
    <property type="entry name" value="RuvA"/>
</dbReference>
<feature type="region of interest" description="Domain II" evidence="6">
    <location>
        <begin position="64"/>
        <end position="141"/>
    </location>
</feature>
<evidence type="ECO:0000256" key="2">
    <source>
        <dbReference type="ARBA" id="ARBA00022763"/>
    </source>
</evidence>
<dbReference type="InterPro" id="IPR011114">
    <property type="entry name" value="RuvA_C"/>
</dbReference>
<dbReference type="GO" id="GO:0000400">
    <property type="term" value="F:four-way junction DNA binding"/>
    <property type="evidence" value="ECO:0007669"/>
    <property type="project" value="UniProtKB-UniRule"/>
</dbReference>
<dbReference type="GO" id="GO:0005524">
    <property type="term" value="F:ATP binding"/>
    <property type="evidence" value="ECO:0007669"/>
    <property type="project" value="InterPro"/>
</dbReference>
<comment type="caution">
    <text evidence="6">Lacks conserved residue(s) required for the propagation of feature annotation.</text>
</comment>
<dbReference type="Proteomes" id="UP000296352">
    <property type="component" value="Chromosome"/>
</dbReference>
<dbReference type="EMBL" id="CP039247">
    <property type="protein sequence ID" value="QCB28552.1"/>
    <property type="molecule type" value="Genomic_DNA"/>
</dbReference>
<dbReference type="Gene3D" id="2.40.50.140">
    <property type="entry name" value="Nucleic acid-binding proteins"/>
    <property type="match status" value="1"/>
</dbReference>
<dbReference type="GO" id="GO:0006310">
    <property type="term" value="P:DNA recombination"/>
    <property type="evidence" value="ECO:0007669"/>
    <property type="project" value="UniProtKB-UniRule"/>
</dbReference>
<dbReference type="SUPFAM" id="SSF46929">
    <property type="entry name" value="DNA helicase RuvA subunit, C-terminal domain"/>
    <property type="match status" value="1"/>
</dbReference>
<evidence type="ECO:0000313" key="9">
    <source>
        <dbReference type="Proteomes" id="UP000296352"/>
    </source>
</evidence>
<dbReference type="InterPro" id="IPR013849">
    <property type="entry name" value="DNA_helicase_Holl-junc_RuvA_I"/>
</dbReference>